<proteinExistence type="predicted"/>
<protein>
    <submittedName>
        <fullName evidence="1">Uncharacterized protein</fullName>
    </submittedName>
</protein>
<reference evidence="1" key="1">
    <citation type="journal article" date="2012" name="PLoS ONE">
        <title>Gene sets for utilization of primary and secondary nutrition supplies in the distal gut of endangered iberian lynx.</title>
        <authorList>
            <person name="Alcaide M."/>
            <person name="Messina E."/>
            <person name="Richter M."/>
            <person name="Bargiela R."/>
            <person name="Peplies J."/>
            <person name="Huws S.A."/>
            <person name="Newbold C.J."/>
            <person name="Golyshin P.N."/>
            <person name="Simon M.A."/>
            <person name="Lopez G."/>
            <person name="Yakimov M.M."/>
            <person name="Ferrer M."/>
        </authorList>
    </citation>
    <scope>NUCLEOTIDE SEQUENCE</scope>
</reference>
<gene>
    <name evidence="1" type="ORF">EVA_09498</name>
</gene>
<dbReference type="EMBL" id="AMCI01002555">
    <property type="protein sequence ID" value="EJX02404.1"/>
    <property type="molecule type" value="Genomic_DNA"/>
</dbReference>
<dbReference type="AlphaFoldDB" id="J9G6A5"/>
<comment type="caution">
    <text evidence="1">The sequence shown here is derived from an EMBL/GenBank/DDBJ whole genome shotgun (WGS) entry which is preliminary data.</text>
</comment>
<evidence type="ECO:0000313" key="1">
    <source>
        <dbReference type="EMBL" id="EJX02404.1"/>
    </source>
</evidence>
<name>J9G6A5_9ZZZZ</name>
<organism evidence="1">
    <name type="scientific">gut metagenome</name>
    <dbReference type="NCBI Taxonomy" id="749906"/>
    <lineage>
        <taxon>unclassified sequences</taxon>
        <taxon>metagenomes</taxon>
        <taxon>organismal metagenomes</taxon>
    </lineage>
</organism>
<sequence length="38" mass="4262">MKFKLMQTAFFMVEAGLNDWYTPPLIPDSLKSENGAAV</sequence>
<accession>J9G6A5</accession>